<accession>A0A9N9XJ34</accession>
<evidence type="ECO:0000256" key="1">
    <source>
        <dbReference type="SAM" id="MobiDB-lite"/>
    </source>
</evidence>
<dbReference type="OrthoDB" id="6731210at2759"/>
<feature type="compositionally biased region" description="Low complexity" evidence="1">
    <location>
        <begin position="179"/>
        <end position="193"/>
    </location>
</feature>
<gene>
    <name evidence="2" type="ORF">PHYEVI_LOCUS130</name>
</gene>
<dbReference type="AlphaFoldDB" id="A0A9N9XJ34"/>
<dbReference type="Proteomes" id="UP001153712">
    <property type="component" value="Chromosome 1"/>
</dbReference>
<feature type="compositionally biased region" description="Basic and acidic residues" evidence="1">
    <location>
        <begin position="166"/>
        <end position="176"/>
    </location>
</feature>
<evidence type="ECO:0000313" key="2">
    <source>
        <dbReference type="EMBL" id="CAG9853658.1"/>
    </source>
</evidence>
<evidence type="ECO:0000313" key="3">
    <source>
        <dbReference type="Proteomes" id="UP001153712"/>
    </source>
</evidence>
<dbReference type="EMBL" id="OU900094">
    <property type="protein sequence ID" value="CAG9853658.1"/>
    <property type="molecule type" value="Genomic_DNA"/>
</dbReference>
<reference evidence="2" key="1">
    <citation type="submission" date="2022-01" db="EMBL/GenBank/DDBJ databases">
        <authorList>
            <person name="King R."/>
        </authorList>
    </citation>
    <scope>NUCLEOTIDE SEQUENCE</scope>
</reference>
<feature type="region of interest" description="Disordered" evidence="1">
    <location>
        <begin position="166"/>
        <end position="193"/>
    </location>
</feature>
<name>A0A9N9XJ34_PHYSR</name>
<keyword evidence="3" id="KW-1185">Reference proteome</keyword>
<sequence length="193" mass="20706">MDLDNLSEIDEDASVATGQQNTATGASGGLGELSQSDLSSLVPHMQEPSIADNDDIFRHLSDTTAIEIESILSEFSQTPFIKQEENNNAPSGGNEDSDPNSPADHKVTQALHEMRKYTIAAANPILAEKLSTPSEQNLTQLGANMADELVSSGLLGRSFDRSAFKVSRENRQRSENGESASARGKSSRSGIRE</sequence>
<feature type="region of interest" description="Disordered" evidence="1">
    <location>
        <begin position="1"/>
        <end position="50"/>
    </location>
</feature>
<protein>
    <submittedName>
        <fullName evidence="2">Uncharacterized protein</fullName>
    </submittedName>
</protein>
<feature type="compositionally biased region" description="Polar residues" evidence="1">
    <location>
        <begin position="16"/>
        <end position="25"/>
    </location>
</feature>
<proteinExistence type="predicted"/>
<feature type="compositionally biased region" description="Polar residues" evidence="1">
    <location>
        <begin position="76"/>
        <end position="91"/>
    </location>
</feature>
<organism evidence="2 3">
    <name type="scientific">Phyllotreta striolata</name>
    <name type="common">Striped flea beetle</name>
    <name type="synonym">Crioceris striolata</name>
    <dbReference type="NCBI Taxonomy" id="444603"/>
    <lineage>
        <taxon>Eukaryota</taxon>
        <taxon>Metazoa</taxon>
        <taxon>Ecdysozoa</taxon>
        <taxon>Arthropoda</taxon>
        <taxon>Hexapoda</taxon>
        <taxon>Insecta</taxon>
        <taxon>Pterygota</taxon>
        <taxon>Neoptera</taxon>
        <taxon>Endopterygota</taxon>
        <taxon>Coleoptera</taxon>
        <taxon>Polyphaga</taxon>
        <taxon>Cucujiformia</taxon>
        <taxon>Chrysomeloidea</taxon>
        <taxon>Chrysomelidae</taxon>
        <taxon>Galerucinae</taxon>
        <taxon>Alticini</taxon>
        <taxon>Phyllotreta</taxon>
    </lineage>
</organism>
<feature type="region of interest" description="Disordered" evidence="1">
    <location>
        <begin position="76"/>
        <end position="109"/>
    </location>
</feature>
<feature type="compositionally biased region" description="Acidic residues" evidence="1">
    <location>
        <begin position="1"/>
        <end position="13"/>
    </location>
</feature>